<dbReference type="Proteomes" id="UP001201262">
    <property type="component" value="Unassembled WGS sequence"/>
</dbReference>
<dbReference type="PANTHER" id="PTHR24321:SF8">
    <property type="entry name" value="ESTRADIOL 17-BETA-DEHYDROGENASE 8-RELATED"/>
    <property type="match status" value="1"/>
</dbReference>
<evidence type="ECO:0000256" key="2">
    <source>
        <dbReference type="ARBA" id="ARBA00022857"/>
    </source>
</evidence>
<evidence type="ECO:0000256" key="1">
    <source>
        <dbReference type="ARBA" id="ARBA00006484"/>
    </source>
</evidence>
<keyword evidence="3" id="KW-0560">Oxidoreductase</keyword>
<comment type="caution">
    <text evidence="4">The sequence shown here is derived from an EMBL/GenBank/DDBJ whole genome shotgun (WGS) entry which is preliminary data.</text>
</comment>
<evidence type="ECO:0000313" key="5">
    <source>
        <dbReference type="Proteomes" id="UP001201262"/>
    </source>
</evidence>
<organism evidence="4 5">
    <name type="scientific">Talaromyces proteolyticus</name>
    <dbReference type="NCBI Taxonomy" id="1131652"/>
    <lineage>
        <taxon>Eukaryota</taxon>
        <taxon>Fungi</taxon>
        <taxon>Dikarya</taxon>
        <taxon>Ascomycota</taxon>
        <taxon>Pezizomycotina</taxon>
        <taxon>Eurotiomycetes</taxon>
        <taxon>Eurotiomycetidae</taxon>
        <taxon>Eurotiales</taxon>
        <taxon>Trichocomaceae</taxon>
        <taxon>Talaromyces</taxon>
        <taxon>Talaromyces sect. Bacilispori</taxon>
    </lineage>
</organism>
<evidence type="ECO:0000313" key="4">
    <source>
        <dbReference type="EMBL" id="KAH8697530.1"/>
    </source>
</evidence>
<dbReference type="SUPFAM" id="SSF51735">
    <property type="entry name" value="NAD(P)-binding Rossmann-fold domains"/>
    <property type="match status" value="1"/>
</dbReference>
<dbReference type="InterPro" id="IPR002347">
    <property type="entry name" value="SDR_fam"/>
</dbReference>
<gene>
    <name evidence="4" type="ORF">BGW36DRAFT_461488</name>
</gene>
<dbReference type="InterPro" id="IPR020904">
    <property type="entry name" value="Sc_DH/Rdtase_CS"/>
</dbReference>
<dbReference type="RefSeq" id="XP_046072231.1">
    <property type="nucleotide sequence ID" value="XM_046222137.1"/>
</dbReference>
<dbReference type="FunFam" id="3.40.50.720:FF:000084">
    <property type="entry name" value="Short-chain dehydrogenase reductase"/>
    <property type="match status" value="1"/>
</dbReference>
<evidence type="ECO:0000256" key="3">
    <source>
        <dbReference type="ARBA" id="ARBA00023002"/>
    </source>
</evidence>
<keyword evidence="5" id="KW-1185">Reference proteome</keyword>
<sequence>MASLAGKVFCVTGAASGIGLSTVKTLLSRGASVGMSDVNEKVLQSAYDTLPPTEQSRVFTMTVDVAERSHLKRFFEDTKKHFGELHGVANIAGVVGPSFGILETWQLETKEYEFVMDVNVRGVFNSLAESMVPGLLASPSSIVNIGSVASARGYKKGILYSASKHAVVGLTKSAAIEGGSKDIRVNIVLPGPTDTPLLRIADENYGSLKRASAGRPIQRTAHVDELSSVIVFLLSPESSYMTGSVVSVDGGSLA</sequence>
<name>A0AAD4PW72_9EURO</name>
<dbReference type="GeneID" id="70252424"/>
<dbReference type="EMBL" id="JAJTJA010000006">
    <property type="protein sequence ID" value="KAH8697530.1"/>
    <property type="molecule type" value="Genomic_DNA"/>
</dbReference>
<proteinExistence type="inferred from homology"/>
<dbReference type="GO" id="GO:0016491">
    <property type="term" value="F:oxidoreductase activity"/>
    <property type="evidence" value="ECO:0007669"/>
    <property type="project" value="UniProtKB-KW"/>
</dbReference>
<dbReference type="InterPro" id="IPR036291">
    <property type="entry name" value="NAD(P)-bd_dom_sf"/>
</dbReference>
<protein>
    <submittedName>
        <fullName evidence="4">Oxidoreductase</fullName>
    </submittedName>
</protein>
<dbReference type="CDD" id="cd05233">
    <property type="entry name" value="SDR_c"/>
    <property type="match status" value="1"/>
</dbReference>
<accession>A0AAD4PW72</accession>
<dbReference type="Gene3D" id="3.40.50.720">
    <property type="entry name" value="NAD(P)-binding Rossmann-like Domain"/>
    <property type="match status" value="1"/>
</dbReference>
<dbReference type="PRINTS" id="PR00081">
    <property type="entry name" value="GDHRDH"/>
</dbReference>
<dbReference type="PANTHER" id="PTHR24321">
    <property type="entry name" value="DEHYDROGENASES, SHORT CHAIN"/>
    <property type="match status" value="1"/>
</dbReference>
<reference evidence="4" key="1">
    <citation type="submission" date="2021-12" db="EMBL/GenBank/DDBJ databases">
        <title>Convergent genome expansion in fungi linked to evolution of root-endophyte symbiosis.</title>
        <authorList>
            <consortium name="DOE Joint Genome Institute"/>
            <person name="Ke Y.-H."/>
            <person name="Bonito G."/>
            <person name="Liao H.-L."/>
            <person name="Looney B."/>
            <person name="Rojas-Flechas A."/>
            <person name="Nash J."/>
            <person name="Hameed K."/>
            <person name="Schadt C."/>
            <person name="Martin F."/>
            <person name="Crous P.W."/>
            <person name="Miettinen O."/>
            <person name="Magnuson J.K."/>
            <person name="Labbe J."/>
            <person name="Jacobson D."/>
            <person name="Doktycz M.J."/>
            <person name="Veneault-Fourrey C."/>
            <person name="Kuo A."/>
            <person name="Mondo S."/>
            <person name="Calhoun S."/>
            <person name="Riley R."/>
            <person name="Ohm R."/>
            <person name="LaButti K."/>
            <person name="Andreopoulos B."/>
            <person name="Pangilinan J."/>
            <person name="Nolan M."/>
            <person name="Tritt A."/>
            <person name="Clum A."/>
            <person name="Lipzen A."/>
            <person name="Daum C."/>
            <person name="Barry K."/>
            <person name="Grigoriev I.V."/>
            <person name="Vilgalys R."/>
        </authorList>
    </citation>
    <scope>NUCLEOTIDE SEQUENCE</scope>
    <source>
        <strain evidence="4">PMI_201</strain>
    </source>
</reference>
<dbReference type="Pfam" id="PF13561">
    <property type="entry name" value="adh_short_C2"/>
    <property type="match status" value="1"/>
</dbReference>
<dbReference type="AlphaFoldDB" id="A0AAD4PW72"/>
<comment type="similarity">
    <text evidence="1">Belongs to the short-chain dehydrogenases/reductases (SDR) family.</text>
</comment>
<dbReference type="PROSITE" id="PS00061">
    <property type="entry name" value="ADH_SHORT"/>
    <property type="match status" value="1"/>
</dbReference>
<keyword evidence="2" id="KW-0521">NADP</keyword>
<dbReference type="PRINTS" id="PR00080">
    <property type="entry name" value="SDRFAMILY"/>
</dbReference>